<keyword evidence="1" id="KW-1133">Transmembrane helix</keyword>
<dbReference type="EMBL" id="AC148289">
    <property type="protein sequence ID" value="ABD28363.1"/>
    <property type="molecule type" value="Genomic_DNA"/>
</dbReference>
<reference evidence="3" key="2">
    <citation type="submission" date="2007-03" db="EMBL/GenBank/DDBJ databases">
        <authorList>
            <consortium name="The International Medicago Genome Annotation Group"/>
        </authorList>
    </citation>
    <scope>NUCLEOTIDE SEQUENCE</scope>
</reference>
<keyword evidence="1" id="KW-0472">Membrane</keyword>
<protein>
    <recommendedName>
        <fullName evidence="2">Reverse transcriptase zinc-binding domain-containing protein</fullName>
    </recommendedName>
</protein>
<accession>Q2HW20</accession>
<name>Q2HW20_MEDTR</name>
<gene>
    <name evidence="3" type="ORF">MtrDRAFT_AC148289g7v2</name>
</gene>
<sequence>MNVKISFLSSWVPDPIAGYTVKGAYHSLLADLTGMPSASIAVVPSIWRKDVPLKVSVFAWRMFRDRLPTKDNLSRRKYHSGRCPGVWYLVHHWLSVPLVNPLSISNHYLQFRISSGFAIFRCSFMHLLWFASIWVIWKEMNARIFRAKESTMHQLLENIKLISFSWFKANSISFYYKFYDWSQNPFHCVGNG</sequence>
<dbReference type="AlphaFoldDB" id="Q2HW20"/>
<reference evidence="3" key="1">
    <citation type="submission" date="2004-05" db="EMBL/GenBank/DDBJ databases">
        <authorList>
            <person name="Town C.D."/>
        </authorList>
    </citation>
    <scope>NUCLEOTIDE SEQUENCE</scope>
</reference>
<organism evidence="3">
    <name type="scientific">Medicago truncatula</name>
    <name type="common">Barrel medic</name>
    <name type="synonym">Medicago tribuloides</name>
    <dbReference type="NCBI Taxonomy" id="3880"/>
    <lineage>
        <taxon>Eukaryota</taxon>
        <taxon>Viridiplantae</taxon>
        <taxon>Streptophyta</taxon>
        <taxon>Embryophyta</taxon>
        <taxon>Tracheophyta</taxon>
        <taxon>Spermatophyta</taxon>
        <taxon>Magnoliopsida</taxon>
        <taxon>eudicotyledons</taxon>
        <taxon>Gunneridae</taxon>
        <taxon>Pentapetalae</taxon>
        <taxon>rosids</taxon>
        <taxon>fabids</taxon>
        <taxon>Fabales</taxon>
        <taxon>Fabaceae</taxon>
        <taxon>Papilionoideae</taxon>
        <taxon>50 kb inversion clade</taxon>
        <taxon>NPAAA clade</taxon>
        <taxon>Hologalegina</taxon>
        <taxon>IRL clade</taxon>
        <taxon>Trifolieae</taxon>
        <taxon>Medicago</taxon>
    </lineage>
</organism>
<keyword evidence="1" id="KW-0812">Transmembrane</keyword>
<feature type="transmembrane region" description="Helical" evidence="1">
    <location>
        <begin position="116"/>
        <end position="137"/>
    </location>
</feature>
<feature type="domain" description="Reverse transcriptase zinc-binding" evidence="2">
    <location>
        <begin position="19"/>
        <end position="83"/>
    </location>
</feature>
<evidence type="ECO:0000313" key="3">
    <source>
        <dbReference type="EMBL" id="ABD28363.1"/>
    </source>
</evidence>
<dbReference type="OMA" id="CNEFDEN"/>
<dbReference type="InterPro" id="IPR026960">
    <property type="entry name" value="RVT-Znf"/>
</dbReference>
<proteinExistence type="predicted"/>
<dbReference type="Pfam" id="PF13966">
    <property type="entry name" value="zf-RVT"/>
    <property type="match status" value="1"/>
</dbReference>
<evidence type="ECO:0000256" key="1">
    <source>
        <dbReference type="SAM" id="Phobius"/>
    </source>
</evidence>
<evidence type="ECO:0000259" key="2">
    <source>
        <dbReference type="Pfam" id="PF13966"/>
    </source>
</evidence>